<reference evidence="1 2" key="1">
    <citation type="journal article" date="2014" name="Int. J. Syst. Evol. Microbiol.">
        <title>Complete genome sequence of Corynebacterium casei LMG S-19264T (=DSM 44701T), isolated from a smear-ripened cheese.</title>
        <authorList>
            <consortium name="US DOE Joint Genome Institute (JGI-PGF)"/>
            <person name="Walter F."/>
            <person name="Albersmeier A."/>
            <person name="Kalinowski J."/>
            <person name="Ruckert C."/>
        </authorList>
    </citation>
    <scope>NUCLEOTIDE SEQUENCE [LARGE SCALE GENOMIC DNA]</scope>
    <source>
        <strain evidence="1 2">CGMCC 1.9161</strain>
    </source>
</reference>
<dbReference type="PANTHER" id="PTHR36931">
    <property type="entry name" value="UPF0153 PROTEIN YEIW"/>
    <property type="match status" value="1"/>
</dbReference>
<protein>
    <recommendedName>
        <fullName evidence="3">YkgJ family cysteine cluster protein</fullName>
    </recommendedName>
</protein>
<proteinExistence type="predicted"/>
<keyword evidence="2" id="KW-1185">Reference proteome</keyword>
<organism evidence="1 2">
    <name type="scientific">Salinarimonas ramus</name>
    <dbReference type="NCBI Taxonomy" id="690164"/>
    <lineage>
        <taxon>Bacteria</taxon>
        <taxon>Pseudomonadati</taxon>
        <taxon>Pseudomonadota</taxon>
        <taxon>Alphaproteobacteria</taxon>
        <taxon>Hyphomicrobiales</taxon>
        <taxon>Salinarimonadaceae</taxon>
        <taxon>Salinarimonas</taxon>
    </lineage>
</organism>
<dbReference type="RefSeq" id="WP_188913774.1">
    <property type="nucleotide sequence ID" value="NZ_BMMF01000007.1"/>
</dbReference>
<evidence type="ECO:0008006" key="3">
    <source>
        <dbReference type="Google" id="ProtNLM"/>
    </source>
</evidence>
<comment type="caution">
    <text evidence="1">The sequence shown here is derived from an EMBL/GenBank/DDBJ whole genome shotgun (WGS) entry which is preliminary data.</text>
</comment>
<accession>A0A917QAE6</accession>
<name>A0A917QAE6_9HYPH</name>
<dbReference type="InterPro" id="IPR052572">
    <property type="entry name" value="UPF0153_domain"/>
</dbReference>
<dbReference type="AlphaFoldDB" id="A0A917QAE6"/>
<gene>
    <name evidence="1" type="ORF">GCM10011322_27180</name>
</gene>
<evidence type="ECO:0000313" key="1">
    <source>
        <dbReference type="EMBL" id="GGK38694.1"/>
    </source>
</evidence>
<dbReference type="EMBL" id="BMMF01000007">
    <property type="protein sequence ID" value="GGK38694.1"/>
    <property type="molecule type" value="Genomic_DNA"/>
</dbReference>
<dbReference type="PANTHER" id="PTHR36931:SF1">
    <property type="entry name" value="UPF0153 PROTEIN YEIW"/>
    <property type="match status" value="1"/>
</dbReference>
<sequence>MGEAKRKATRGATGASPCGTCTMCCTLSHIVALDKPMYRPCRHLVGGDGRAGGCGVFGGPERPEACSAYECAYHTAHRTAHPDRRRIPHPLDAGAYFHKDPIENAIVVFVDPDRPLLWKSSAIVPILRNALAGGLALVIFDRGRRMTVRASGHLDEILQRDYVAFADAQGIPREIASYEAERRPQPSAVSSGSAIP</sequence>
<evidence type="ECO:0000313" key="2">
    <source>
        <dbReference type="Proteomes" id="UP000600449"/>
    </source>
</evidence>
<dbReference type="Proteomes" id="UP000600449">
    <property type="component" value="Unassembled WGS sequence"/>
</dbReference>